<evidence type="ECO:0000313" key="3">
    <source>
        <dbReference type="Proteomes" id="UP000271098"/>
    </source>
</evidence>
<protein>
    <submittedName>
        <fullName evidence="4">Pkinase_Tyr domain-containing protein</fullName>
    </submittedName>
</protein>
<dbReference type="SUPFAM" id="SSF56112">
    <property type="entry name" value="Protein kinase-like (PK-like)"/>
    <property type="match status" value="1"/>
</dbReference>
<feature type="domain" description="Serine-threonine/tyrosine-protein kinase catalytic" evidence="1">
    <location>
        <begin position="1"/>
        <end position="36"/>
    </location>
</feature>
<keyword evidence="3" id="KW-1185">Reference proteome</keyword>
<dbReference type="Proteomes" id="UP000271098">
    <property type="component" value="Unassembled WGS sequence"/>
</dbReference>
<dbReference type="WBParaSite" id="GPUH_0002626301-mRNA-1">
    <property type="protein sequence ID" value="GPUH_0002626301-mRNA-1"/>
    <property type="gene ID" value="GPUH_0002626301"/>
</dbReference>
<dbReference type="InterPro" id="IPR050122">
    <property type="entry name" value="RTK"/>
</dbReference>
<dbReference type="GO" id="GO:0005886">
    <property type="term" value="C:plasma membrane"/>
    <property type="evidence" value="ECO:0007669"/>
    <property type="project" value="TreeGrafter"/>
</dbReference>
<organism evidence="4">
    <name type="scientific">Gongylonema pulchrum</name>
    <dbReference type="NCBI Taxonomy" id="637853"/>
    <lineage>
        <taxon>Eukaryota</taxon>
        <taxon>Metazoa</taxon>
        <taxon>Ecdysozoa</taxon>
        <taxon>Nematoda</taxon>
        <taxon>Chromadorea</taxon>
        <taxon>Rhabditida</taxon>
        <taxon>Spirurina</taxon>
        <taxon>Spiruromorpha</taxon>
        <taxon>Spiruroidea</taxon>
        <taxon>Gongylonematidae</taxon>
        <taxon>Gongylonema</taxon>
    </lineage>
</organism>
<evidence type="ECO:0000313" key="4">
    <source>
        <dbReference type="WBParaSite" id="GPUH_0002626301-mRNA-1"/>
    </source>
</evidence>
<accession>A0A183EZ42</accession>
<dbReference type="Gene3D" id="1.10.510.10">
    <property type="entry name" value="Transferase(Phosphotransferase) domain 1"/>
    <property type="match status" value="1"/>
</dbReference>
<dbReference type="InterPro" id="IPR001245">
    <property type="entry name" value="Ser-Thr/Tyr_kinase_cat_dom"/>
</dbReference>
<evidence type="ECO:0000313" key="2">
    <source>
        <dbReference type="EMBL" id="VDN45275.1"/>
    </source>
</evidence>
<reference evidence="2 3" key="2">
    <citation type="submission" date="2018-11" db="EMBL/GenBank/DDBJ databases">
        <authorList>
            <consortium name="Pathogen Informatics"/>
        </authorList>
    </citation>
    <scope>NUCLEOTIDE SEQUENCE [LARGE SCALE GENOMIC DNA]</scope>
</reference>
<dbReference type="GO" id="GO:0004714">
    <property type="term" value="F:transmembrane receptor protein tyrosine kinase activity"/>
    <property type="evidence" value="ECO:0007669"/>
    <property type="project" value="TreeGrafter"/>
</dbReference>
<dbReference type="EMBL" id="UYRT01109483">
    <property type="protein sequence ID" value="VDN45275.1"/>
    <property type="molecule type" value="Genomic_DNA"/>
</dbReference>
<evidence type="ECO:0000259" key="1">
    <source>
        <dbReference type="Pfam" id="PF07714"/>
    </source>
</evidence>
<dbReference type="GO" id="GO:0007169">
    <property type="term" value="P:cell surface receptor protein tyrosine kinase signaling pathway"/>
    <property type="evidence" value="ECO:0007669"/>
    <property type="project" value="TreeGrafter"/>
</dbReference>
<dbReference type="Pfam" id="PF07714">
    <property type="entry name" value="PK_Tyr_Ser-Thr"/>
    <property type="match status" value="1"/>
</dbReference>
<name>A0A183EZ42_9BILA</name>
<dbReference type="PANTHER" id="PTHR24416:SF611">
    <property type="entry name" value="TYROSINE-PROTEIN KINASE TRANSMEMBRANE RECEPTOR ROR"/>
    <property type="match status" value="1"/>
</dbReference>
<dbReference type="OrthoDB" id="4062651at2759"/>
<reference evidence="4" key="1">
    <citation type="submission" date="2016-06" db="UniProtKB">
        <authorList>
            <consortium name="WormBaseParasite"/>
        </authorList>
    </citation>
    <scope>IDENTIFICATION</scope>
</reference>
<dbReference type="InterPro" id="IPR011009">
    <property type="entry name" value="Kinase-like_dom_sf"/>
</dbReference>
<sequence length="66" mass="7697">MDAPEGCPPSVYRLMLQCWNWSPSDRPRFKEIHASLESLFPQSTIDEEDYGVLKQTFTHLRTVVLE</sequence>
<dbReference type="AlphaFoldDB" id="A0A183EZ42"/>
<proteinExistence type="predicted"/>
<dbReference type="GO" id="GO:0043235">
    <property type="term" value="C:receptor complex"/>
    <property type="evidence" value="ECO:0007669"/>
    <property type="project" value="TreeGrafter"/>
</dbReference>
<gene>
    <name evidence="2" type="ORF">GPUH_LOCUS26233</name>
</gene>
<dbReference type="PANTHER" id="PTHR24416">
    <property type="entry name" value="TYROSINE-PROTEIN KINASE RECEPTOR"/>
    <property type="match status" value="1"/>
</dbReference>